<comment type="caution">
    <text evidence="1">The sequence shown here is derived from an EMBL/GenBank/DDBJ whole genome shotgun (WGS) entry which is preliminary data.</text>
</comment>
<protein>
    <submittedName>
        <fullName evidence="1">Uncharacterized protein</fullName>
    </submittedName>
</protein>
<sequence length="165" mass="18268">MELDASRSRFILQSCLLYFGMAQNQSGLNKELGMSQALILCLHVQQRFTFHQQAWANESLSDCQTTWLLTLSERPFRLGRGSSNLIMALGLEPPSGKLLLAAKRKAAALNGSRPAPVQFEAVIKPPPSVEPVGRTESFKKHLLCHLPKDQVEHTNQHDAHDGGVN</sequence>
<dbReference type="Proteomes" id="UP001642484">
    <property type="component" value="Unassembled WGS sequence"/>
</dbReference>
<accession>A0ABP0P5F5</accession>
<proteinExistence type="predicted"/>
<evidence type="ECO:0000313" key="2">
    <source>
        <dbReference type="Proteomes" id="UP001642484"/>
    </source>
</evidence>
<evidence type="ECO:0000313" key="1">
    <source>
        <dbReference type="EMBL" id="CAK9071278.1"/>
    </source>
</evidence>
<dbReference type="EMBL" id="CAXAMN010022596">
    <property type="protein sequence ID" value="CAK9071278.1"/>
    <property type="molecule type" value="Genomic_DNA"/>
</dbReference>
<reference evidence="1 2" key="1">
    <citation type="submission" date="2024-02" db="EMBL/GenBank/DDBJ databases">
        <authorList>
            <person name="Chen Y."/>
            <person name="Shah S."/>
            <person name="Dougan E. K."/>
            <person name="Thang M."/>
            <person name="Chan C."/>
        </authorList>
    </citation>
    <scope>NUCLEOTIDE SEQUENCE [LARGE SCALE GENOMIC DNA]</scope>
</reference>
<name>A0ABP0P5F5_9DINO</name>
<keyword evidence="2" id="KW-1185">Reference proteome</keyword>
<organism evidence="1 2">
    <name type="scientific">Durusdinium trenchii</name>
    <dbReference type="NCBI Taxonomy" id="1381693"/>
    <lineage>
        <taxon>Eukaryota</taxon>
        <taxon>Sar</taxon>
        <taxon>Alveolata</taxon>
        <taxon>Dinophyceae</taxon>
        <taxon>Suessiales</taxon>
        <taxon>Symbiodiniaceae</taxon>
        <taxon>Durusdinium</taxon>
    </lineage>
</organism>
<gene>
    <name evidence="1" type="ORF">CCMP2556_LOCUS35044</name>
</gene>